<dbReference type="EMBL" id="LAZR01047161">
    <property type="protein sequence ID" value="KKK94865.1"/>
    <property type="molecule type" value="Genomic_DNA"/>
</dbReference>
<evidence type="ECO:0000313" key="1">
    <source>
        <dbReference type="EMBL" id="KKK94865.1"/>
    </source>
</evidence>
<sequence length="161" mass="17040">MEHDIFRRLTTETQRTRRILIALAFLAGAAMAQSSAMYSQLFTKEASLGRSVIFINVQNVGITNHVFEWTVSGGPTSCSVAIESSPDAVTWSTVSTETCTTIGSVALPDSTYMYLTVNLTALSGGTNPNISVAYRGYLPGQGLPVRPQEGGTGATTKVTAG</sequence>
<reference evidence="1" key="1">
    <citation type="journal article" date="2015" name="Nature">
        <title>Complex archaea that bridge the gap between prokaryotes and eukaryotes.</title>
        <authorList>
            <person name="Spang A."/>
            <person name="Saw J.H."/>
            <person name="Jorgensen S.L."/>
            <person name="Zaremba-Niedzwiedzka K."/>
            <person name="Martijn J."/>
            <person name="Lind A.E."/>
            <person name="van Eijk R."/>
            <person name="Schleper C."/>
            <person name="Guy L."/>
            <person name="Ettema T.J."/>
        </authorList>
    </citation>
    <scope>NUCLEOTIDE SEQUENCE</scope>
</reference>
<comment type="caution">
    <text evidence="1">The sequence shown here is derived from an EMBL/GenBank/DDBJ whole genome shotgun (WGS) entry which is preliminary data.</text>
</comment>
<name>A0A0F9A9N6_9ZZZZ</name>
<dbReference type="AlphaFoldDB" id="A0A0F9A9N6"/>
<protein>
    <submittedName>
        <fullName evidence="1">Uncharacterized protein</fullName>
    </submittedName>
</protein>
<accession>A0A0F9A9N6</accession>
<organism evidence="1">
    <name type="scientific">marine sediment metagenome</name>
    <dbReference type="NCBI Taxonomy" id="412755"/>
    <lineage>
        <taxon>unclassified sequences</taxon>
        <taxon>metagenomes</taxon>
        <taxon>ecological metagenomes</taxon>
    </lineage>
</organism>
<proteinExistence type="predicted"/>
<gene>
    <name evidence="1" type="ORF">LCGC14_2678530</name>
</gene>
<feature type="non-terminal residue" evidence="1">
    <location>
        <position position="161"/>
    </location>
</feature>